<keyword evidence="3" id="KW-1185">Reference proteome</keyword>
<dbReference type="GO" id="GO:0003677">
    <property type="term" value="F:DNA binding"/>
    <property type="evidence" value="ECO:0007669"/>
    <property type="project" value="TreeGrafter"/>
</dbReference>
<evidence type="ECO:0000313" key="3">
    <source>
        <dbReference type="Proteomes" id="UP000266861"/>
    </source>
</evidence>
<dbReference type="Proteomes" id="UP000266861">
    <property type="component" value="Unassembled WGS sequence"/>
</dbReference>
<gene>
    <name evidence="2" type="ORF">Glove_9g369</name>
</gene>
<dbReference type="InterPro" id="IPR050863">
    <property type="entry name" value="CenT-Element_Derived"/>
</dbReference>
<feature type="domain" description="DDE-1" evidence="1">
    <location>
        <begin position="168"/>
        <end position="279"/>
    </location>
</feature>
<dbReference type="EMBL" id="PQFF01000007">
    <property type="protein sequence ID" value="RHZ89822.1"/>
    <property type="molecule type" value="Genomic_DNA"/>
</dbReference>
<accession>A0A397JR09</accession>
<dbReference type="PANTHER" id="PTHR19303">
    <property type="entry name" value="TRANSPOSON"/>
    <property type="match status" value="1"/>
</dbReference>
<sequence>MDTDHPDYNSDYNPDYIYTYDTLTFLELELALREFILSYQHKVIPSDFILIEKAKLLATGLGVPENTLLFSSEALPLLQDKYENYFPEQIYNMNETDLFYRLKSDCTLTIYVLPKSQIICDLGCQNAQITSIWDLEFGILAKNTNYNLGFGIWDFGIWDFGIWILNLAWMLTTLFQEWLCDFDYKVEIKHNGQRILLLLDNCGNHKIEGLNLLHVDIQFLPLNTISRIQPMDAGIIMSFKRHCNYHIRWILEQVETGQFIQDLKMDVLQAIRFIIPSLNLLHVDIQFLPPNTTSRIQPMDAGIIMSFKRHYRNYHIQWILEQVETGQFIQDLKMDVLQAIRFIIPTLHLSSAMDIEEFLFVPEEDIVYELLEDDKIITELVDIFKNSEENIENIEESDDSIELVIIDINVALTSLENIQMFLF</sequence>
<reference evidence="2 3" key="1">
    <citation type="submission" date="2018-08" db="EMBL/GenBank/DDBJ databases">
        <title>Genome and evolution of the arbuscular mycorrhizal fungus Diversispora epigaea (formerly Glomus versiforme) and its bacterial endosymbionts.</title>
        <authorList>
            <person name="Sun X."/>
            <person name="Fei Z."/>
            <person name="Harrison M."/>
        </authorList>
    </citation>
    <scope>NUCLEOTIDE SEQUENCE [LARGE SCALE GENOMIC DNA]</scope>
    <source>
        <strain evidence="2 3">IT104</strain>
    </source>
</reference>
<name>A0A397JR09_9GLOM</name>
<organism evidence="2 3">
    <name type="scientific">Diversispora epigaea</name>
    <dbReference type="NCBI Taxonomy" id="1348612"/>
    <lineage>
        <taxon>Eukaryota</taxon>
        <taxon>Fungi</taxon>
        <taxon>Fungi incertae sedis</taxon>
        <taxon>Mucoromycota</taxon>
        <taxon>Glomeromycotina</taxon>
        <taxon>Glomeromycetes</taxon>
        <taxon>Diversisporales</taxon>
        <taxon>Diversisporaceae</taxon>
        <taxon>Diversispora</taxon>
    </lineage>
</organism>
<dbReference type="GO" id="GO:0005634">
    <property type="term" value="C:nucleus"/>
    <property type="evidence" value="ECO:0007669"/>
    <property type="project" value="TreeGrafter"/>
</dbReference>
<dbReference type="Pfam" id="PF03184">
    <property type="entry name" value="DDE_1"/>
    <property type="match status" value="2"/>
</dbReference>
<comment type="caution">
    <text evidence="2">The sequence shown here is derived from an EMBL/GenBank/DDBJ whole genome shotgun (WGS) entry which is preliminary data.</text>
</comment>
<proteinExistence type="predicted"/>
<protein>
    <recommendedName>
        <fullName evidence="1">DDE-1 domain-containing protein</fullName>
    </recommendedName>
</protein>
<dbReference type="InterPro" id="IPR004875">
    <property type="entry name" value="DDE_SF_endonuclease_dom"/>
</dbReference>
<dbReference type="AlphaFoldDB" id="A0A397JR09"/>
<feature type="domain" description="DDE-1" evidence="1">
    <location>
        <begin position="280"/>
        <end position="344"/>
    </location>
</feature>
<dbReference type="OrthoDB" id="2439524at2759"/>
<dbReference type="PANTHER" id="PTHR19303:SF73">
    <property type="entry name" value="PROTEIN PDC2"/>
    <property type="match status" value="1"/>
</dbReference>
<evidence type="ECO:0000259" key="1">
    <source>
        <dbReference type="Pfam" id="PF03184"/>
    </source>
</evidence>
<evidence type="ECO:0000313" key="2">
    <source>
        <dbReference type="EMBL" id="RHZ89822.1"/>
    </source>
</evidence>